<reference evidence="5" key="1">
    <citation type="submission" date="2015-01" db="EMBL/GenBank/DDBJ databases">
        <title>Flavisolibacter sp./LCS9/ whole genome sequencing.</title>
        <authorList>
            <person name="Kim M.K."/>
            <person name="Srinivasan S."/>
            <person name="Lee J.-J."/>
        </authorList>
    </citation>
    <scope>NUCLEOTIDE SEQUENCE [LARGE SCALE GENOMIC DNA]</scope>
    <source>
        <strain evidence="5">LCS9</strain>
    </source>
</reference>
<proteinExistence type="predicted"/>
<accession>A0A172TQ47</accession>
<evidence type="ECO:0000256" key="2">
    <source>
        <dbReference type="ARBA" id="ARBA00023295"/>
    </source>
</evidence>
<dbReference type="Gene3D" id="1.50.10.10">
    <property type="match status" value="1"/>
</dbReference>
<dbReference type="PANTHER" id="PTHR23403:SF1">
    <property type="entry name" value="TREHALASE"/>
    <property type="match status" value="1"/>
</dbReference>
<reference evidence="4 5" key="2">
    <citation type="journal article" date="2016" name="Int. J. Syst. Evol. Microbiol.">
        <title>Flavisolibacter tropicus sp. nov., isolated from tropical soil.</title>
        <authorList>
            <person name="Lee J.J."/>
            <person name="Kang M.S."/>
            <person name="Kim G.S."/>
            <person name="Lee C.S."/>
            <person name="Lim S."/>
            <person name="Lee J."/>
            <person name="Roh S.H."/>
            <person name="Kang H."/>
            <person name="Ha J.M."/>
            <person name="Bae S."/>
            <person name="Jung H.Y."/>
            <person name="Kim M.K."/>
        </authorList>
    </citation>
    <scope>NUCLEOTIDE SEQUENCE [LARGE SCALE GENOMIC DNA]</scope>
    <source>
        <strain evidence="4 5">LCS9</strain>
    </source>
</reference>
<feature type="chain" id="PRO_5008000962" description="Trehalase" evidence="3">
    <location>
        <begin position="20"/>
        <end position="524"/>
    </location>
</feature>
<dbReference type="InterPro" id="IPR018232">
    <property type="entry name" value="Glyco_hydro_37_CS"/>
</dbReference>
<feature type="signal peptide" evidence="3">
    <location>
        <begin position="1"/>
        <end position="19"/>
    </location>
</feature>
<dbReference type="InterPro" id="IPR012341">
    <property type="entry name" value="6hp_glycosidase-like_sf"/>
</dbReference>
<keyword evidence="1" id="KW-0378">Hydrolase</keyword>
<dbReference type="AlphaFoldDB" id="A0A172TQ47"/>
<organism evidence="4 5">
    <name type="scientific">Flavisolibacter tropicus</name>
    <dbReference type="NCBI Taxonomy" id="1492898"/>
    <lineage>
        <taxon>Bacteria</taxon>
        <taxon>Pseudomonadati</taxon>
        <taxon>Bacteroidota</taxon>
        <taxon>Chitinophagia</taxon>
        <taxon>Chitinophagales</taxon>
        <taxon>Chitinophagaceae</taxon>
        <taxon>Flavisolibacter</taxon>
    </lineage>
</organism>
<dbReference type="InterPro" id="IPR008928">
    <property type="entry name" value="6-hairpin_glycosidase_sf"/>
</dbReference>
<dbReference type="RefSeq" id="WP_066401238.1">
    <property type="nucleotide sequence ID" value="NZ_CP011390.1"/>
</dbReference>
<evidence type="ECO:0000313" key="5">
    <source>
        <dbReference type="Proteomes" id="UP000077177"/>
    </source>
</evidence>
<evidence type="ECO:0000256" key="1">
    <source>
        <dbReference type="ARBA" id="ARBA00022801"/>
    </source>
</evidence>
<evidence type="ECO:0008006" key="6">
    <source>
        <dbReference type="Google" id="ProtNLM"/>
    </source>
</evidence>
<dbReference type="NCBIfam" id="NF009773">
    <property type="entry name" value="PRK13270.1"/>
    <property type="match status" value="1"/>
</dbReference>
<protein>
    <recommendedName>
        <fullName evidence="6">Trehalase</fullName>
    </recommendedName>
</protein>
<dbReference type="Pfam" id="PF01204">
    <property type="entry name" value="Trehalase"/>
    <property type="match status" value="1"/>
</dbReference>
<dbReference type="STRING" id="1492898.SY85_00350"/>
<evidence type="ECO:0000256" key="3">
    <source>
        <dbReference type="SAM" id="SignalP"/>
    </source>
</evidence>
<dbReference type="PATRIC" id="fig|1492898.3.peg.78"/>
<dbReference type="GO" id="GO:0004555">
    <property type="term" value="F:alpha,alpha-trehalase activity"/>
    <property type="evidence" value="ECO:0007669"/>
    <property type="project" value="InterPro"/>
</dbReference>
<dbReference type="InterPro" id="IPR001661">
    <property type="entry name" value="Glyco_hydro_37"/>
</dbReference>
<keyword evidence="2" id="KW-0326">Glycosidase</keyword>
<dbReference type="NCBIfam" id="NF009774">
    <property type="entry name" value="PRK13271.1"/>
    <property type="match status" value="1"/>
</dbReference>
<dbReference type="KEGG" id="fla:SY85_00350"/>
<sequence>MTKLFLLLAFFVGTLEAYAQVTPTPDKLWGDLFKQVQLTRVFPDNKTFVDCTPKSEPSSIMKAYAAQKANESFDLKAFVHQHFNIPVPPNVKVTPGLTLIKHLEELWGTLARHRDSVQRWSSLLPLPYPYIVPGGRFREIYYWDSYFTMQGLAVSNRYDLIEGMINNFVSLINNYGHIPNGNRNYFLSRSQPPYFSLMVSLLSEKMGNAVFKKYFPAMEKEYQFWMQGVDKLKNVQAYRRVVKMPDGTILNRHWDDNNAPRQESYAEDVATSKDYKSKDGLAYVNLRAGAESGWDFTSRWFEDTMHLNTIETTDIIPVDLNALLYANEMLLAKAASESGLSAKAASYKAKAEKRKVAILKYMWDRQKGFFFDYDYKQKHTTQKLSVAGVMPLFCHAATEEQAAIAKTTFQKYLLKDGGAVSTVYHTGEQWDAPNGWAPLQFIAVKGFMNYGFNDMAKTIAERWMAVNERVFNATGKMLEKYNVEDINLDSGGGEYPTQDGFGWTNGVYLKFYELFKANSAPSGN</sequence>
<gene>
    <name evidence="4" type="ORF">SY85_00350</name>
</gene>
<keyword evidence="5" id="KW-1185">Reference proteome</keyword>
<dbReference type="PRINTS" id="PR00744">
    <property type="entry name" value="GLHYDRLASE37"/>
</dbReference>
<dbReference type="GO" id="GO:0005993">
    <property type="term" value="P:trehalose catabolic process"/>
    <property type="evidence" value="ECO:0007669"/>
    <property type="project" value="TreeGrafter"/>
</dbReference>
<dbReference type="PROSITE" id="PS00927">
    <property type="entry name" value="TREHALASE_1"/>
    <property type="match status" value="1"/>
</dbReference>
<name>A0A172TQ47_9BACT</name>
<evidence type="ECO:0000313" key="4">
    <source>
        <dbReference type="EMBL" id="ANE49181.1"/>
    </source>
</evidence>
<dbReference type="Proteomes" id="UP000077177">
    <property type="component" value="Chromosome"/>
</dbReference>
<dbReference type="OrthoDB" id="106887at2"/>
<dbReference type="PROSITE" id="PS00928">
    <property type="entry name" value="TREHALASE_2"/>
    <property type="match status" value="1"/>
</dbReference>
<keyword evidence="3" id="KW-0732">Signal</keyword>
<dbReference type="PANTHER" id="PTHR23403">
    <property type="entry name" value="TREHALASE"/>
    <property type="match status" value="1"/>
</dbReference>
<dbReference type="EMBL" id="CP011390">
    <property type="protein sequence ID" value="ANE49181.1"/>
    <property type="molecule type" value="Genomic_DNA"/>
</dbReference>
<dbReference type="SUPFAM" id="SSF48208">
    <property type="entry name" value="Six-hairpin glycosidases"/>
    <property type="match status" value="1"/>
</dbReference>